<keyword evidence="15 18" id="KW-0418">Kinase</keyword>
<dbReference type="eggNOG" id="COG0529">
    <property type="taxonomic scope" value="Bacteria"/>
</dbReference>
<dbReference type="Pfam" id="PF01507">
    <property type="entry name" value="PAPS_reduct"/>
    <property type="match status" value="1"/>
</dbReference>
<dbReference type="CDD" id="cd23945">
    <property type="entry name" value="PAPS_reductase"/>
    <property type="match status" value="1"/>
</dbReference>
<keyword evidence="7 15" id="KW-0547">Nucleotide-binding</keyword>
<dbReference type="InterPro" id="IPR002500">
    <property type="entry name" value="PAPS_reduct_dom"/>
</dbReference>
<dbReference type="InterPro" id="IPR002891">
    <property type="entry name" value="APS"/>
</dbReference>
<dbReference type="UniPathway" id="UPA00140">
    <property type="reaction ID" value="UER00205"/>
</dbReference>
<evidence type="ECO:0000256" key="14">
    <source>
        <dbReference type="HAMAP-Rule" id="MF_00063"/>
    </source>
</evidence>
<reference evidence="18" key="1">
    <citation type="submission" date="2006-10" db="EMBL/GenBank/DDBJ databases">
        <title>Complete sequence of Solibacter usitatus Ellin6076.</title>
        <authorList>
            <consortium name="US DOE Joint Genome Institute"/>
            <person name="Copeland A."/>
            <person name="Lucas S."/>
            <person name="Lapidus A."/>
            <person name="Barry K."/>
            <person name="Detter J.C."/>
            <person name="Glavina del Rio T."/>
            <person name="Hammon N."/>
            <person name="Israni S."/>
            <person name="Dalin E."/>
            <person name="Tice H."/>
            <person name="Pitluck S."/>
            <person name="Thompson L.S."/>
            <person name="Brettin T."/>
            <person name="Bruce D."/>
            <person name="Han C."/>
            <person name="Tapia R."/>
            <person name="Gilna P."/>
            <person name="Schmutz J."/>
            <person name="Larimer F."/>
            <person name="Land M."/>
            <person name="Hauser L."/>
            <person name="Kyrpides N."/>
            <person name="Mikhailova N."/>
            <person name="Janssen P.H."/>
            <person name="Kuske C.R."/>
            <person name="Richardson P."/>
        </authorList>
    </citation>
    <scope>NUCLEOTIDE SEQUENCE</scope>
    <source>
        <strain evidence="18">Ellin6076</strain>
    </source>
</reference>
<evidence type="ECO:0000259" key="16">
    <source>
        <dbReference type="Pfam" id="PF01507"/>
    </source>
</evidence>
<evidence type="ECO:0000256" key="9">
    <source>
        <dbReference type="ARBA" id="ARBA00023002"/>
    </source>
</evidence>
<feature type="active site" description="Phosphoserine intermediate" evidence="15">
    <location>
        <position position="328"/>
    </location>
</feature>
<comment type="subcellular location">
    <subcellularLocation>
        <location evidence="14">Cytoplasm</location>
    </subcellularLocation>
</comment>
<dbReference type="InterPro" id="IPR011798">
    <property type="entry name" value="APS_reductase"/>
</dbReference>
<dbReference type="EC" id="1.8.4.10" evidence="14"/>
<dbReference type="Gene3D" id="3.40.50.300">
    <property type="entry name" value="P-loop containing nucleotide triphosphate hydrolases"/>
    <property type="match status" value="1"/>
</dbReference>
<feature type="binding site" evidence="14">
    <location>
        <position position="193"/>
    </location>
    <ligand>
        <name>[4Fe-4S] cluster</name>
        <dbReference type="ChEBI" id="CHEBI:49883"/>
    </ligand>
</feature>
<evidence type="ECO:0000259" key="17">
    <source>
        <dbReference type="Pfam" id="PF01583"/>
    </source>
</evidence>
<evidence type="ECO:0000256" key="13">
    <source>
        <dbReference type="ARBA" id="ARBA00048441"/>
    </source>
</evidence>
<dbReference type="AlphaFoldDB" id="Q01NE3"/>
<dbReference type="SUPFAM" id="SSF52402">
    <property type="entry name" value="Adenine nucleotide alpha hydrolases-like"/>
    <property type="match status" value="1"/>
</dbReference>
<dbReference type="NCBIfam" id="NF002059">
    <property type="entry name" value="PRK00889.1"/>
    <property type="match status" value="1"/>
</dbReference>
<dbReference type="GO" id="GO:0005524">
    <property type="term" value="F:ATP binding"/>
    <property type="evidence" value="ECO:0007669"/>
    <property type="project" value="UniProtKB-UniRule"/>
</dbReference>
<organism evidence="18">
    <name type="scientific">Solibacter usitatus (strain Ellin6076)</name>
    <dbReference type="NCBI Taxonomy" id="234267"/>
    <lineage>
        <taxon>Bacteria</taxon>
        <taxon>Pseudomonadati</taxon>
        <taxon>Acidobacteriota</taxon>
        <taxon>Terriglobia</taxon>
        <taxon>Bryobacterales</taxon>
        <taxon>Solibacteraceae</taxon>
        <taxon>Candidatus Solibacter</taxon>
    </lineage>
</organism>
<evidence type="ECO:0000256" key="3">
    <source>
        <dbReference type="ARBA" id="ARBA00009732"/>
    </source>
</evidence>
<dbReference type="GO" id="GO:0019344">
    <property type="term" value="P:cysteine biosynthetic process"/>
    <property type="evidence" value="ECO:0007669"/>
    <property type="project" value="InterPro"/>
</dbReference>
<feature type="active site" description="Nucleophile; cysteine thiosulfonate intermediate" evidence="14">
    <location>
        <position position="221"/>
    </location>
</feature>
<keyword evidence="9 14" id="KW-0560">Oxidoreductase</keyword>
<dbReference type="CDD" id="cd02027">
    <property type="entry name" value="APSK"/>
    <property type="match status" value="1"/>
</dbReference>
<keyword evidence="8 15" id="KW-0067">ATP-binding</keyword>
<evidence type="ECO:0000256" key="10">
    <source>
        <dbReference type="ARBA" id="ARBA00023004"/>
    </source>
</evidence>
<dbReference type="STRING" id="234267.Acid_7933"/>
<evidence type="ECO:0000256" key="12">
    <source>
        <dbReference type="ARBA" id="ARBA00024298"/>
    </source>
</evidence>
<dbReference type="InParanoid" id="Q01NE3"/>
<dbReference type="EMBL" id="CP000473">
    <property type="protein sequence ID" value="ABJ88827.1"/>
    <property type="molecule type" value="Genomic_DNA"/>
</dbReference>
<keyword evidence="5 15" id="KW-0808">Transferase</keyword>
<sequence length="426" mass="47751">MDNLPEFEAATASEVLSWAIDTFGESFAIATSFQKEGMAIVDLASRISSEIRVFTLDTGRLPDETYQMMEMVRRRYGIQVEVIFPDRAEVESLVTIHGPNLFYASVPGRERCCEVRKVRPLERKLQSLKAWATGLRRDQSATRSAVPKVARVDGRLKLNPLADWTAAQVEEYLARHNVPLHPLYERGYTSIGCAPCTRPVEPGESERAGRWWWEEDAKKECGIHFAADGSMRRGQAGEAQEDEMHKGFTLWFTGMSGAGKSTISRQLELKLRERGARVEVLDGDVVRTHLSKGLGFSKEDRDENIRRIGFVCELLSRNGVIAIAAAISPYRAVRDEVRARIPNFVEVYVECPVEVLAERDVKGLYKRALAGEIAHFTGISDPYEAPLAPQVTVNSSQETPEQSVEKIWATLERLGLVSFDRSPLAH</sequence>
<dbReference type="HAMAP" id="MF_00063">
    <property type="entry name" value="CysH"/>
    <property type="match status" value="1"/>
</dbReference>
<dbReference type="GO" id="GO:0046872">
    <property type="term" value="F:metal ion binding"/>
    <property type="evidence" value="ECO:0007669"/>
    <property type="project" value="UniProtKB-KW"/>
</dbReference>
<dbReference type="EC" id="2.7.1.25" evidence="15"/>
<comment type="pathway">
    <text evidence="2 15">Sulfur metabolism; hydrogen sulfide biosynthesis; sulfite from sulfate: step 2/3.</text>
</comment>
<keyword evidence="11 14" id="KW-0411">Iron-sulfur</keyword>
<dbReference type="GO" id="GO:0051539">
    <property type="term" value="F:4 iron, 4 sulfur cluster binding"/>
    <property type="evidence" value="ECO:0007669"/>
    <property type="project" value="UniProtKB-UniRule"/>
</dbReference>
<dbReference type="Pfam" id="PF01583">
    <property type="entry name" value="APS_kinase"/>
    <property type="match status" value="1"/>
</dbReference>
<proteinExistence type="inferred from homology"/>
<dbReference type="eggNOG" id="COG0175">
    <property type="taxonomic scope" value="Bacteria"/>
</dbReference>
<comment type="similarity">
    <text evidence="15">Belongs to the APS kinase family.</text>
</comment>
<keyword evidence="10 14" id="KW-0408">Iron</keyword>
<evidence type="ECO:0000256" key="2">
    <source>
        <dbReference type="ARBA" id="ARBA00004806"/>
    </source>
</evidence>
<comment type="catalytic activity">
    <reaction evidence="13 14">
        <text>[thioredoxin]-disulfide + sulfite + AMP + 2 H(+) = adenosine 5'-phosphosulfate + [thioredoxin]-dithiol</text>
        <dbReference type="Rhea" id="RHEA:21976"/>
        <dbReference type="Rhea" id="RHEA-COMP:10698"/>
        <dbReference type="Rhea" id="RHEA-COMP:10700"/>
        <dbReference type="ChEBI" id="CHEBI:15378"/>
        <dbReference type="ChEBI" id="CHEBI:17359"/>
        <dbReference type="ChEBI" id="CHEBI:29950"/>
        <dbReference type="ChEBI" id="CHEBI:50058"/>
        <dbReference type="ChEBI" id="CHEBI:58243"/>
        <dbReference type="ChEBI" id="CHEBI:456215"/>
        <dbReference type="EC" id="1.8.4.10"/>
    </reaction>
</comment>
<dbReference type="GO" id="GO:0043866">
    <property type="term" value="F:adenylyl-sulfate reductase (thioredoxin) activity"/>
    <property type="evidence" value="ECO:0007669"/>
    <property type="project" value="UniProtKB-EC"/>
</dbReference>
<keyword evidence="15" id="KW-0597">Phosphoprotein</keyword>
<dbReference type="InterPro" id="IPR059117">
    <property type="entry name" value="APS_kinase_dom"/>
</dbReference>
<feature type="binding site" evidence="15">
    <location>
        <begin position="254"/>
        <end position="261"/>
    </location>
    <ligand>
        <name>ATP</name>
        <dbReference type="ChEBI" id="CHEBI:30616"/>
    </ligand>
</feature>
<dbReference type="NCBIfam" id="NF002537">
    <property type="entry name" value="PRK02090.1"/>
    <property type="match status" value="1"/>
</dbReference>
<dbReference type="FunCoup" id="Q01NE3">
    <property type="interactions" value="339"/>
</dbReference>
<comment type="function">
    <text evidence="15">Catalyzes the synthesis of activated sulfate.</text>
</comment>
<protein>
    <recommendedName>
        <fullName evidence="14 15">Multifunctional fusion protein</fullName>
    </recommendedName>
    <domain>
        <recommendedName>
            <fullName evidence="14">Adenosine 5'-phosphosulfate reductase</fullName>
            <shortName evidence="14">APS reductase</shortName>
            <ecNumber evidence="14">1.8.4.10</ecNumber>
        </recommendedName>
        <alternativeName>
            <fullName evidence="14">5'-adenylylsulfate reductase</fullName>
        </alternativeName>
        <alternativeName>
            <fullName evidence="14">Thioredoxin-dependent 5'-adenylylsulfate reductase</fullName>
        </alternativeName>
    </domain>
    <domain>
        <recommendedName>
            <fullName evidence="15">Adenylyl-sulfate kinase</fullName>
            <ecNumber evidence="15">2.7.1.25</ecNumber>
        </recommendedName>
        <alternativeName>
            <fullName evidence="15">APS kinase</fullName>
        </alternativeName>
        <alternativeName>
            <fullName evidence="15">ATP adenosine-5'-phosphosulfate 3'-phosphotransferase</fullName>
        </alternativeName>
        <alternativeName>
            <fullName evidence="15">Adenosine-5'-phosphosulfate kinase</fullName>
        </alternativeName>
    </domain>
</protein>
<dbReference type="NCBIfam" id="TIGR00434">
    <property type="entry name" value="cysH"/>
    <property type="match status" value="1"/>
</dbReference>
<dbReference type="InterPro" id="IPR027417">
    <property type="entry name" value="P-loop_NTPase"/>
</dbReference>
<keyword evidence="6 14" id="KW-0479">Metal-binding</keyword>
<comment type="catalytic activity">
    <reaction evidence="1 15">
        <text>adenosine 5'-phosphosulfate + ATP = 3'-phosphoadenylyl sulfate + ADP + H(+)</text>
        <dbReference type="Rhea" id="RHEA:24152"/>
        <dbReference type="ChEBI" id="CHEBI:15378"/>
        <dbReference type="ChEBI" id="CHEBI:30616"/>
        <dbReference type="ChEBI" id="CHEBI:58243"/>
        <dbReference type="ChEBI" id="CHEBI:58339"/>
        <dbReference type="ChEBI" id="CHEBI:456216"/>
        <dbReference type="EC" id="2.7.1.25"/>
    </reaction>
</comment>
<dbReference type="GO" id="GO:0004020">
    <property type="term" value="F:adenylylsulfate kinase activity"/>
    <property type="evidence" value="ECO:0007669"/>
    <property type="project" value="UniProtKB-UniRule"/>
</dbReference>
<feature type="domain" description="APS kinase" evidence="17">
    <location>
        <begin position="246"/>
        <end position="393"/>
    </location>
</feature>
<dbReference type="GO" id="GO:0019379">
    <property type="term" value="P:sulfate assimilation, phosphoadenylyl sulfate reduction by phosphoadenylyl-sulfate reductase (thioredoxin)"/>
    <property type="evidence" value="ECO:0007669"/>
    <property type="project" value="UniProtKB-UniRule"/>
</dbReference>
<dbReference type="GO" id="GO:0005737">
    <property type="term" value="C:cytoplasm"/>
    <property type="evidence" value="ECO:0007669"/>
    <property type="project" value="UniProtKB-SubCell"/>
</dbReference>
<dbReference type="KEGG" id="sus:Acid_7933"/>
<feature type="binding site" evidence="14">
    <location>
        <position position="112"/>
    </location>
    <ligand>
        <name>[4Fe-4S] cluster</name>
        <dbReference type="ChEBI" id="CHEBI:49883"/>
    </ligand>
</feature>
<feature type="binding site" evidence="14">
    <location>
        <position position="113"/>
    </location>
    <ligand>
        <name>[4Fe-4S] cluster</name>
        <dbReference type="ChEBI" id="CHEBI:49883"/>
    </ligand>
</feature>
<evidence type="ECO:0000256" key="5">
    <source>
        <dbReference type="ARBA" id="ARBA00022679"/>
    </source>
</evidence>
<comment type="function">
    <text evidence="12 14">Catalyzes the formation of sulfite from adenosine 5'-phosphosulfate (APS) using thioredoxin as an electron donor.</text>
</comment>
<feature type="domain" description="Phosphoadenosine phosphosulphate reductase" evidence="16">
    <location>
        <begin position="28"/>
        <end position="199"/>
    </location>
</feature>
<comment type="cofactor">
    <cofactor evidence="14">
        <name>[4Fe-4S] cluster</name>
        <dbReference type="ChEBI" id="CHEBI:49883"/>
    </cofactor>
    <text evidence="14">Binds 1 [4Fe-4S] cluster per subunit.</text>
</comment>
<evidence type="ECO:0000256" key="7">
    <source>
        <dbReference type="ARBA" id="ARBA00022741"/>
    </source>
</evidence>
<dbReference type="PANTHER" id="PTHR46482">
    <property type="entry name" value="5'-ADENYLYLSULFATE REDUCTASE 3, CHLOROPLASTIC"/>
    <property type="match status" value="1"/>
</dbReference>
<evidence type="ECO:0000256" key="4">
    <source>
        <dbReference type="ARBA" id="ARBA00022490"/>
    </source>
</evidence>
<name>Q01NE3_SOLUE</name>
<evidence type="ECO:0000313" key="18">
    <source>
        <dbReference type="EMBL" id="ABJ88827.1"/>
    </source>
</evidence>
<gene>
    <name evidence="15" type="primary">cysC</name>
    <name evidence="14" type="synonym">cysH</name>
    <name evidence="18" type="ordered locus">Acid_7933</name>
</gene>
<evidence type="ECO:0000256" key="11">
    <source>
        <dbReference type="ARBA" id="ARBA00023014"/>
    </source>
</evidence>
<dbReference type="NCBIfam" id="TIGR02055">
    <property type="entry name" value="APS_reductase"/>
    <property type="match status" value="1"/>
</dbReference>
<dbReference type="NCBIfam" id="TIGR00455">
    <property type="entry name" value="apsK"/>
    <property type="match status" value="1"/>
</dbReference>
<evidence type="ECO:0000256" key="8">
    <source>
        <dbReference type="ARBA" id="ARBA00022840"/>
    </source>
</evidence>
<dbReference type="HAMAP" id="MF_00065">
    <property type="entry name" value="Adenylyl_sulf_kinase"/>
    <property type="match status" value="1"/>
</dbReference>
<dbReference type="NCBIfam" id="NF003013">
    <property type="entry name" value="PRK03846.1"/>
    <property type="match status" value="1"/>
</dbReference>
<dbReference type="SUPFAM" id="SSF52540">
    <property type="entry name" value="P-loop containing nucleoside triphosphate hydrolases"/>
    <property type="match status" value="1"/>
</dbReference>
<comment type="similarity">
    <text evidence="3 14">Belongs to the PAPS reductase family. CysH subfamily.</text>
</comment>
<feature type="binding site" evidence="14">
    <location>
        <position position="196"/>
    </location>
    <ligand>
        <name>[4Fe-4S] cluster</name>
        <dbReference type="ChEBI" id="CHEBI:49883"/>
    </ligand>
</feature>
<evidence type="ECO:0000256" key="15">
    <source>
        <dbReference type="HAMAP-Rule" id="MF_00065"/>
    </source>
</evidence>
<evidence type="ECO:0000256" key="1">
    <source>
        <dbReference type="ARBA" id="ARBA00001823"/>
    </source>
</evidence>
<dbReference type="InterPro" id="IPR004511">
    <property type="entry name" value="PAPS/APS_Rdtase"/>
</dbReference>
<dbReference type="HOGENOM" id="CLU_643882_0_0_0"/>
<dbReference type="PANTHER" id="PTHR46482:SF9">
    <property type="entry name" value="5'-ADENYLYLSULFATE REDUCTASE 1, CHLOROPLASTIC"/>
    <property type="match status" value="1"/>
</dbReference>
<evidence type="ECO:0000256" key="6">
    <source>
        <dbReference type="ARBA" id="ARBA00022723"/>
    </source>
</evidence>
<accession>Q01NE3</accession>
<dbReference type="GO" id="GO:0070814">
    <property type="term" value="P:hydrogen sulfide biosynthetic process"/>
    <property type="evidence" value="ECO:0007669"/>
    <property type="project" value="UniProtKB-UniRule"/>
</dbReference>
<dbReference type="InterPro" id="IPR014729">
    <property type="entry name" value="Rossmann-like_a/b/a_fold"/>
</dbReference>
<keyword evidence="4 14" id="KW-0963">Cytoplasm</keyword>
<dbReference type="Gene3D" id="3.40.50.620">
    <property type="entry name" value="HUPs"/>
    <property type="match status" value="1"/>
</dbReference>
<dbReference type="FunFam" id="3.40.50.300:FF:000802">
    <property type="entry name" value="Sulfate adenylyltransferase"/>
    <property type="match status" value="1"/>
</dbReference>
<dbReference type="GO" id="GO:0004604">
    <property type="term" value="F:phosphoadenylyl-sulfate reductase (thioredoxin) activity"/>
    <property type="evidence" value="ECO:0007669"/>
    <property type="project" value="UniProtKB-UniRule"/>
</dbReference>